<dbReference type="AlphaFoldDB" id="A0A086J0B6"/>
<keyword evidence="2" id="KW-0812">Transmembrane</keyword>
<evidence type="ECO:0000256" key="2">
    <source>
        <dbReference type="SAM" id="Phobius"/>
    </source>
</evidence>
<feature type="transmembrane region" description="Helical" evidence="2">
    <location>
        <begin position="30"/>
        <end position="50"/>
    </location>
</feature>
<feature type="coiled-coil region" evidence="1">
    <location>
        <begin position="601"/>
        <end position="628"/>
    </location>
</feature>
<protein>
    <submittedName>
        <fullName evidence="3">Uncharacterized protein</fullName>
    </submittedName>
</protein>
<evidence type="ECO:0000313" key="3">
    <source>
        <dbReference type="EMBL" id="KFG25584.1"/>
    </source>
</evidence>
<name>A0A086J0B6_NEMA1</name>
<comment type="caution">
    <text evidence="3">The sequence shown here is derived from an EMBL/GenBank/DDBJ whole genome shotgun (WGS) entry which is preliminary data.</text>
</comment>
<reference evidence="3 4" key="1">
    <citation type="journal article" date="2014" name="Genome Announc.">
        <title>Genome Sequence of the Microsporidian Species Nematocida sp1 Strain ERTm6 (ATCC PRA-372).</title>
        <authorList>
            <person name="Bakowski M.A."/>
            <person name="Priest M."/>
            <person name="Young S."/>
            <person name="Cuomo C.A."/>
            <person name="Troemel E.R."/>
        </authorList>
    </citation>
    <scope>NUCLEOTIDE SEQUENCE [LARGE SCALE GENOMIC DNA]</scope>
    <source>
        <strain evidence="3 4">ERTm6</strain>
    </source>
</reference>
<keyword evidence="4" id="KW-1185">Reference proteome</keyword>
<organism evidence="3 4">
    <name type="scientific">Nematocida ausubeli (strain ATCC PRA-371 / ERTm2)</name>
    <name type="common">Nematode killer fungus</name>
    <dbReference type="NCBI Taxonomy" id="1913371"/>
    <lineage>
        <taxon>Eukaryota</taxon>
        <taxon>Fungi</taxon>
        <taxon>Fungi incertae sedis</taxon>
        <taxon>Microsporidia</taxon>
        <taxon>Nematocida</taxon>
    </lineage>
</organism>
<accession>A0A086J0B6</accession>
<keyword evidence="2" id="KW-0472">Membrane</keyword>
<dbReference type="GeneID" id="77676535"/>
<evidence type="ECO:0000256" key="1">
    <source>
        <dbReference type="SAM" id="Coils"/>
    </source>
</evidence>
<dbReference type="Proteomes" id="UP000054524">
    <property type="component" value="Unassembled WGS sequence"/>
</dbReference>
<dbReference type="HOGENOM" id="CLU_009683_0_0_1"/>
<gene>
    <name evidence="3" type="ORF">NESG_01562</name>
</gene>
<evidence type="ECO:0000313" key="4">
    <source>
        <dbReference type="Proteomes" id="UP000054524"/>
    </source>
</evidence>
<dbReference type="EMBL" id="AKIJ01000004">
    <property type="protein sequence ID" value="KFG25584.1"/>
    <property type="molecule type" value="Genomic_DNA"/>
</dbReference>
<sequence>MKLGTIFRSKRVLSKELSAQRTKIKDKREGLWCAAVCVLIQLAMLCQVWGRVRTNKELMSIQKREFTFMDKGKEKTLVIGPDSALSPLRGRIADSIRVMHNKRFLSPEIKIEHSIAVKKNAKGKIEIAQTRDYRLDRVHDDSDLAYKGSLLKYTKEYFTTLLELFPSMHGYVSIWSDREDSFFSFINSTSVEKYKYKILASLLLLAEGIDVPLAINESQNGTELVLKKADEGEHFRVSTKIEDSDEMITREEDSSASGKNIKLERPAVASVVRFFIENRENSVLKKKGYTSEPKSYKEFKKGKFMNSPGFLIQTYVYHCMENEDQTVLFIKAVYDLLCEYMAQEKEAPRELWLYRVKNYLENKYVEWKEGRAENIQVSQAGYELPRAAKRVFGRHFVPLEQISVGMEYIDVARKSIYNHILHHQESLLHLEPIVDAFSVQKNRESLDACTPNEACPSATSDLASTMGGADYGETALLGLFCWALYNCEESMYTVDHIESVSEELKSFFKIHKYMDGAISKSMHDDWNKVIGGLSNWNIRYLQKGRKQLAPGIINMLYVIKEITGVGDAKKIDEFREKLECMDNKHKIRAAERLHSELTNDVSIDKKQKDQIEQEIRQLIDEKELSKKKLFEWRLKCAGKGLAPSIKLEIKSLKGVIKERKKEELNALFFDYVNKEKTLAVALKSDISKYLTEIINKIAIKKEDINADAEIEYKETLKGGYSDLFGKIKISYTLDDAQEKDAHLANTCSYEFNVYPKYCADKVVGLGWETGSRLHSTGCALEEAKLSRIKKKTFIAEMLRFHIDREVEMCTCEPNSRSQPKPNKMLQDALFCGKQCRPVDALLLGPAAHSRLYKRDIIWALLLHIVDKNLGRSHPLVHLVNNAMGGVLFATSDDINAVLVLLSHTLEDTYYPNIAIDGYPYRNASCFTNTIEKALEWANSTEFVSQETYAGIIAKIVASLQRDFPENKCNPELEHLVKGLNTTEKSVFAKIILHSVTTAGYTSQTVQTVQEAEKKTQLMFVRGTLASLFCAFGPLPI</sequence>
<keyword evidence="1" id="KW-0175">Coiled coil</keyword>
<proteinExistence type="predicted"/>
<keyword evidence="2" id="KW-1133">Transmembrane helix</keyword>
<dbReference type="RefSeq" id="XP_052904139.1">
    <property type="nucleotide sequence ID" value="XM_053049189.1"/>
</dbReference>